<sequence length="118" mass="12981">MIHVIQEQIEHPAGPLVTRFVTVIDGPDNVDFTALRATFERQFNLTQGETPYPGTPARYALHGRLTRAVAALRAQGASPRSDRVADVFAAWLTLQPGFTAVAHVPVQLTIDEYDDRGL</sequence>
<proteinExistence type="predicted"/>
<dbReference type="RefSeq" id="WP_309855138.1">
    <property type="nucleotide sequence ID" value="NZ_JAVDQJ010000005.1"/>
</dbReference>
<evidence type="ECO:0000313" key="1">
    <source>
        <dbReference type="EMBL" id="MDR6218552.1"/>
    </source>
</evidence>
<reference evidence="1" key="1">
    <citation type="submission" date="2023-07" db="EMBL/GenBank/DDBJ databases">
        <title>Sorghum-associated microbial communities from plants grown in Nebraska, USA.</title>
        <authorList>
            <person name="Schachtman D."/>
        </authorList>
    </citation>
    <scope>NUCLEOTIDE SEQUENCE</scope>
    <source>
        <strain evidence="1">BE330</strain>
    </source>
</reference>
<organism evidence="1 2">
    <name type="scientific">Deinococcus soli</name>
    <name type="common">ex Cha et al. 2016</name>
    <dbReference type="NCBI Taxonomy" id="1309411"/>
    <lineage>
        <taxon>Bacteria</taxon>
        <taxon>Thermotogati</taxon>
        <taxon>Deinococcota</taxon>
        <taxon>Deinococci</taxon>
        <taxon>Deinococcales</taxon>
        <taxon>Deinococcaceae</taxon>
        <taxon>Deinococcus</taxon>
    </lineage>
</organism>
<protein>
    <submittedName>
        <fullName evidence="1">Uncharacterized protein</fullName>
    </submittedName>
</protein>
<gene>
    <name evidence="1" type="ORF">J2Y00_002115</name>
</gene>
<dbReference type="Proteomes" id="UP001185331">
    <property type="component" value="Unassembled WGS sequence"/>
</dbReference>
<dbReference type="AlphaFoldDB" id="A0AAE3XDL2"/>
<comment type="caution">
    <text evidence="1">The sequence shown here is derived from an EMBL/GenBank/DDBJ whole genome shotgun (WGS) entry which is preliminary data.</text>
</comment>
<evidence type="ECO:0000313" key="2">
    <source>
        <dbReference type="Proteomes" id="UP001185331"/>
    </source>
</evidence>
<dbReference type="EMBL" id="JAVDQK010000004">
    <property type="protein sequence ID" value="MDR6218552.1"/>
    <property type="molecule type" value="Genomic_DNA"/>
</dbReference>
<name>A0AAE3XDL2_9DEIO</name>
<accession>A0AAE3XDL2</accession>